<feature type="compositionally biased region" description="Basic and acidic residues" evidence="7">
    <location>
        <begin position="264"/>
        <end position="273"/>
    </location>
</feature>
<keyword evidence="8" id="KW-0812">Transmembrane</keyword>
<reference evidence="11" key="1">
    <citation type="journal article" date="2019" name="Int. J. Syst. Evol. Microbiol.">
        <title>The Global Catalogue of Microorganisms (GCM) 10K type strain sequencing project: providing services to taxonomists for standard genome sequencing and annotation.</title>
        <authorList>
            <consortium name="The Broad Institute Genomics Platform"/>
            <consortium name="The Broad Institute Genome Sequencing Center for Infectious Disease"/>
            <person name="Wu L."/>
            <person name="Ma J."/>
        </authorList>
    </citation>
    <scope>NUCLEOTIDE SEQUENCE [LARGE SCALE GENOMIC DNA]</scope>
    <source>
        <strain evidence="11">JCM 3369</strain>
    </source>
</reference>
<dbReference type="PANTHER" id="PTHR43289:SF6">
    <property type="entry name" value="SERINE_THREONINE-PROTEIN KINASE NEKL-3"/>
    <property type="match status" value="1"/>
</dbReference>
<dbReference type="EC" id="2.7.11.1" evidence="1"/>
<organism evidence="10 11">
    <name type="scientific">Georgenia faecalis</name>
    <dbReference type="NCBI Taxonomy" id="2483799"/>
    <lineage>
        <taxon>Bacteria</taxon>
        <taxon>Bacillati</taxon>
        <taxon>Actinomycetota</taxon>
        <taxon>Actinomycetes</taxon>
        <taxon>Micrococcales</taxon>
        <taxon>Bogoriellaceae</taxon>
        <taxon>Georgenia</taxon>
    </lineage>
</organism>
<accession>A0ABV9DD76</accession>
<dbReference type="RefSeq" id="WP_122824256.1">
    <property type="nucleotide sequence ID" value="NZ_CP033325.1"/>
</dbReference>
<comment type="caution">
    <text evidence="10">The sequence shown here is derived from an EMBL/GenBank/DDBJ whole genome shotgun (WGS) entry which is preliminary data.</text>
</comment>
<evidence type="ECO:0000256" key="7">
    <source>
        <dbReference type="SAM" id="MobiDB-lite"/>
    </source>
</evidence>
<evidence type="ECO:0000313" key="11">
    <source>
        <dbReference type="Proteomes" id="UP001595955"/>
    </source>
</evidence>
<keyword evidence="11" id="KW-1185">Reference proteome</keyword>
<feature type="transmembrane region" description="Helical" evidence="8">
    <location>
        <begin position="287"/>
        <end position="308"/>
    </location>
</feature>
<evidence type="ECO:0000256" key="8">
    <source>
        <dbReference type="SAM" id="Phobius"/>
    </source>
</evidence>
<gene>
    <name evidence="10" type="ORF">ACFO3F_11320</name>
</gene>
<dbReference type="Proteomes" id="UP001595955">
    <property type="component" value="Unassembled WGS sequence"/>
</dbReference>
<dbReference type="SMART" id="SM00220">
    <property type="entry name" value="S_TKc"/>
    <property type="match status" value="1"/>
</dbReference>
<dbReference type="SUPFAM" id="SSF56112">
    <property type="entry name" value="Protein kinase-like (PK-like)"/>
    <property type="match status" value="1"/>
</dbReference>
<evidence type="ECO:0000259" key="9">
    <source>
        <dbReference type="PROSITE" id="PS50011"/>
    </source>
</evidence>
<dbReference type="Gene3D" id="1.10.510.10">
    <property type="entry name" value="Transferase(Phosphotransferase) domain 1"/>
    <property type="match status" value="1"/>
</dbReference>
<proteinExistence type="predicted"/>
<dbReference type="PANTHER" id="PTHR43289">
    <property type="entry name" value="MITOGEN-ACTIVATED PROTEIN KINASE KINASE KINASE 20-RELATED"/>
    <property type="match status" value="1"/>
</dbReference>
<evidence type="ECO:0000256" key="3">
    <source>
        <dbReference type="ARBA" id="ARBA00022679"/>
    </source>
</evidence>
<feature type="region of interest" description="Disordered" evidence="7">
    <location>
        <begin position="248"/>
        <end position="284"/>
    </location>
</feature>
<evidence type="ECO:0000256" key="4">
    <source>
        <dbReference type="ARBA" id="ARBA00022741"/>
    </source>
</evidence>
<dbReference type="InterPro" id="IPR000719">
    <property type="entry name" value="Prot_kinase_dom"/>
</dbReference>
<feature type="compositionally biased region" description="Pro residues" evidence="7">
    <location>
        <begin position="350"/>
        <end position="360"/>
    </location>
</feature>
<evidence type="ECO:0000256" key="5">
    <source>
        <dbReference type="ARBA" id="ARBA00022777"/>
    </source>
</evidence>
<name>A0ABV9DD76_9MICO</name>
<keyword evidence="6" id="KW-0067">ATP-binding</keyword>
<keyword evidence="2" id="KW-0723">Serine/threonine-protein kinase</keyword>
<dbReference type="Pfam" id="PF00069">
    <property type="entry name" value="Pkinase"/>
    <property type="match status" value="1"/>
</dbReference>
<dbReference type="EMBL" id="JBHSGF010000007">
    <property type="protein sequence ID" value="MFC4555838.1"/>
    <property type="molecule type" value="Genomic_DNA"/>
</dbReference>
<evidence type="ECO:0000256" key="1">
    <source>
        <dbReference type="ARBA" id="ARBA00012513"/>
    </source>
</evidence>
<keyword evidence="8" id="KW-0472">Membrane</keyword>
<dbReference type="PROSITE" id="PS50011">
    <property type="entry name" value="PROTEIN_KINASE_DOM"/>
    <property type="match status" value="1"/>
</dbReference>
<keyword evidence="8" id="KW-1133">Transmembrane helix</keyword>
<dbReference type="InterPro" id="IPR011009">
    <property type="entry name" value="Kinase-like_dom_sf"/>
</dbReference>
<dbReference type="InterPro" id="IPR008266">
    <property type="entry name" value="Tyr_kinase_AS"/>
</dbReference>
<evidence type="ECO:0000256" key="6">
    <source>
        <dbReference type="ARBA" id="ARBA00022840"/>
    </source>
</evidence>
<feature type="domain" description="Protein kinase" evidence="9">
    <location>
        <begin position="17"/>
        <end position="233"/>
    </location>
</feature>
<keyword evidence="5 10" id="KW-0418">Kinase</keyword>
<sequence length="485" mass="48991">MVGRRTRSPGGPEVPGHRLGAPVGFGANGAVWSARDAAGRDVVVSVLPLAPGEAGAAQLRRLAALRGLAHPHLARVVDVVGLDQRRCALVSERVPGPTLATVRAAGGGASPGELATLLASLADALASLHDRGVVHGDVSPANVVIAPGGVPVLVDLAGEVAHELGTPGFIAPERARGQAAGAPGDVWALARLVLWAGPDEPDPGVAALVAAALDPDPPRRPTARALANRSPAVAAKGVRVPSAPELAQARLRATDSPTRVRPPTRREVRERAAVRQARPTRRARRPWSLALAAVAVGTALVVAGMQVAGQGPAGRAVGEPRGPVPGATGPAATTPGMTAEPASPTTGAPSPGPGASPGPAPGAFDARAVVGSLLDRRDAALMAGDREGLAALSVPGGPAAAGDEELVGRIASSATTIRDLRTEVVEVRTVEESARGAVLEAVLRQQAHRRVVDGEVVDVPAQPARCLRLTLAGPPWRLADATPCR</sequence>
<dbReference type="GO" id="GO:0016301">
    <property type="term" value="F:kinase activity"/>
    <property type="evidence" value="ECO:0007669"/>
    <property type="project" value="UniProtKB-KW"/>
</dbReference>
<feature type="region of interest" description="Disordered" evidence="7">
    <location>
        <begin position="310"/>
        <end position="363"/>
    </location>
</feature>
<evidence type="ECO:0000313" key="10">
    <source>
        <dbReference type="EMBL" id="MFC4555838.1"/>
    </source>
</evidence>
<feature type="compositionally biased region" description="Low complexity" evidence="7">
    <location>
        <begin position="324"/>
        <end position="349"/>
    </location>
</feature>
<evidence type="ECO:0000256" key="2">
    <source>
        <dbReference type="ARBA" id="ARBA00022527"/>
    </source>
</evidence>
<keyword evidence="4" id="KW-0547">Nucleotide-binding</keyword>
<protein>
    <recommendedName>
        <fullName evidence="1">non-specific serine/threonine protein kinase</fullName>
        <ecNumber evidence="1">2.7.11.1</ecNumber>
    </recommendedName>
</protein>
<keyword evidence="3" id="KW-0808">Transferase</keyword>
<dbReference type="PROSITE" id="PS00109">
    <property type="entry name" value="PROTEIN_KINASE_TYR"/>
    <property type="match status" value="1"/>
</dbReference>